<evidence type="ECO:0000313" key="1">
    <source>
        <dbReference type="EMBL" id="VDM51369.1"/>
    </source>
</evidence>
<organism evidence="1">
    <name type="scientific">Toxocara canis</name>
    <name type="common">Canine roundworm</name>
    <dbReference type="NCBI Taxonomy" id="6265"/>
    <lineage>
        <taxon>Eukaryota</taxon>
        <taxon>Metazoa</taxon>
        <taxon>Ecdysozoa</taxon>
        <taxon>Nematoda</taxon>
        <taxon>Chromadorea</taxon>
        <taxon>Rhabditida</taxon>
        <taxon>Spirurina</taxon>
        <taxon>Ascaridomorpha</taxon>
        <taxon>Ascaridoidea</taxon>
        <taxon>Toxocaridae</taxon>
        <taxon>Toxocara</taxon>
    </lineage>
</organism>
<accession>A0A3P7HBX0</accession>
<proteinExistence type="predicted"/>
<name>A0A3P7HBX0_TOXCA</name>
<dbReference type="AlphaFoldDB" id="A0A3P7HBX0"/>
<protein>
    <submittedName>
        <fullName evidence="1">Uncharacterized protein</fullName>
    </submittedName>
</protein>
<sequence length="66" mass="7183">MQYSPAVSIFFPPSGQVELHAINEAAVRIAVVTPLSVHCLVTFTWHFTVRLSLLSPEQVISMSAAS</sequence>
<dbReference type="EMBL" id="UYWY01028110">
    <property type="protein sequence ID" value="VDM51369.1"/>
    <property type="molecule type" value="Genomic_DNA"/>
</dbReference>
<gene>
    <name evidence="1" type="ORF">TCNE_LOCUS20048</name>
</gene>
<reference evidence="1" key="1">
    <citation type="submission" date="2018-11" db="EMBL/GenBank/DDBJ databases">
        <authorList>
            <consortium name="Pathogen Informatics"/>
        </authorList>
    </citation>
    <scope>NUCLEOTIDE SEQUENCE [LARGE SCALE GENOMIC DNA]</scope>
</reference>